<evidence type="ECO:0000256" key="2">
    <source>
        <dbReference type="ARBA" id="ARBA00012104"/>
    </source>
</evidence>
<evidence type="ECO:0000256" key="6">
    <source>
        <dbReference type="ARBA" id="ARBA00022840"/>
    </source>
</evidence>
<dbReference type="GO" id="GO:0008478">
    <property type="term" value="F:pyridoxal kinase activity"/>
    <property type="evidence" value="ECO:0007669"/>
    <property type="project" value="UniProtKB-EC"/>
</dbReference>
<keyword evidence="4" id="KW-0547">Nucleotide-binding</keyword>
<dbReference type="InterPro" id="IPR013749">
    <property type="entry name" value="PM/HMP-P_kinase-1"/>
</dbReference>
<sequence length="307" mass="33225">MAVFVMQSLGCEVAALNTVQFSNHTGYRQFKGSKTSAKEISDIYEGLKENFLDDFDVMLSGYIPGAEAVKAVGKIAEDLRLLDPVMGDEGKLYVNEDVVPAYKGLLRMADMILPNQFEAELLSGVKVDSIDALRSVIMILHAKYHIPHIVVTSLSLPGNPGTLAVVGSTTRSDGSPRLFKVDIPTIDCFFSGTGDMFAALTVVRFREAAATGGLCGTKAWVSGDEVEAVRLPLAKAVERVLASMHAVLVKTKEARDKQLSGIEGVLAGKSKKVQHLRTTKATEVQLVRNLQALREPKAEFFAQVLEG</sequence>
<organism evidence="8 9">
    <name type="scientific">Glutinoglossum americanum</name>
    <dbReference type="NCBI Taxonomy" id="1670608"/>
    <lineage>
        <taxon>Eukaryota</taxon>
        <taxon>Fungi</taxon>
        <taxon>Dikarya</taxon>
        <taxon>Ascomycota</taxon>
        <taxon>Pezizomycotina</taxon>
        <taxon>Geoglossomycetes</taxon>
        <taxon>Geoglossales</taxon>
        <taxon>Geoglossaceae</taxon>
        <taxon>Glutinoglossum</taxon>
    </lineage>
</organism>
<evidence type="ECO:0000313" key="8">
    <source>
        <dbReference type="EMBL" id="KAH0544476.1"/>
    </source>
</evidence>
<reference evidence="8" key="1">
    <citation type="submission" date="2021-03" db="EMBL/GenBank/DDBJ databases">
        <title>Comparative genomics and phylogenomic investigation of the class Geoglossomycetes provide insights into ecological specialization and systematics.</title>
        <authorList>
            <person name="Melie T."/>
            <person name="Pirro S."/>
            <person name="Miller A.N."/>
            <person name="Quandt A."/>
        </authorList>
    </citation>
    <scope>NUCLEOTIDE SEQUENCE</scope>
    <source>
        <strain evidence="8">GBOQ0MN5Z8</strain>
    </source>
</reference>
<dbReference type="CDD" id="cd01173">
    <property type="entry name" value="pyridoxal_pyridoxamine_kinase"/>
    <property type="match status" value="1"/>
</dbReference>
<evidence type="ECO:0000313" key="9">
    <source>
        <dbReference type="Proteomes" id="UP000698800"/>
    </source>
</evidence>
<dbReference type="OrthoDB" id="2104723at2759"/>
<dbReference type="AlphaFoldDB" id="A0A9P8IDM2"/>
<keyword evidence="3" id="KW-0808">Transferase</keyword>
<accession>A0A9P8IDM2</accession>
<dbReference type="PANTHER" id="PTHR10534">
    <property type="entry name" value="PYRIDOXAL KINASE"/>
    <property type="match status" value="1"/>
</dbReference>
<evidence type="ECO:0000256" key="3">
    <source>
        <dbReference type="ARBA" id="ARBA00022679"/>
    </source>
</evidence>
<dbReference type="InterPro" id="IPR029056">
    <property type="entry name" value="Ribokinase-like"/>
</dbReference>
<dbReference type="InterPro" id="IPR004625">
    <property type="entry name" value="PyrdxlKinase"/>
</dbReference>
<evidence type="ECO:0000256" key="4">
    <source>
        <dbReference type="ARBA" id="ARBA00022741"/>
    </source>
</evidence>
<name>A0A9P8IDM2_9PEZI</name>
<feature type="domain" description="Pyridoxamine kinase/Phosphomethylpyrimidine kinase" evidence="7">
    <location>
        <begin position="51"/>
        <end position="199"/>
    </location>
</feature>
<evidence type="ECO:0000259" key="7">
    <source>
        <dbReference type="Pfam" id="PF08543"/>
    </source>
</evidence>
<dbReference type="GO" id="GO:0009443">
    <property type="term" value="P:pyridoxal 5'-phosphate salvage"/>
    <property type="evidence" value="ECO:0007669"/>
    <property type="project" value="InterPro"/>
</dbReference>
<dbReference type="Gene3D" id="3.40.1190.20">
    <property type="match status" value="1"/>
</dbReference>
<keyword evidence="5" id="KW-0418">Kinase</keyword>
<keyword evidence="6" id="KW-0067">ATP-binding</keyword>
<evidence type="ECO:0000256" key="1">
    <source>
        <dbReference type="ARBA" id="ARBA00008805"/>
    </source>
</evidence>
<gene>
    <name evidence="8" type="ORF">FGG08_001374</name>
</gene>
<dbReference type="Pfam" id="PF08543">
    <property type="entry name" value="Phos_pyr_kin"/>
    <property type="match status" value="1"/>
</dbReference>
<dbReference type="SUPFAM" id="SSF53613">
    <property type="entry name" value="Ribokinase-like"/>
    <property type="match status" value="1"/>
</dbReference>
<dbReference type="EMBL" id="JAGHQL010000018">
    <property type="protein sequence ID" value="KAH0544476.1"/>
    <property type="molecule type" value="Genomic_DNA"/>
</dbReference>
<dbReference type="PANTHER" id="PTHR10534:SF2">
    <property type="entry name" value="PYRIDOXAL KINASE"/>
    <property type="match status" value="1"/>
</dbReference>
<comment type="caution">
    <text evidence="8">The sequence shown here is derived from an EMBL/GenBank/DDBJ whole genome shotgun (WGS) entry which is preliminary data.</text>
</comment>
<keyword evidence="9" id="KW-1185">Reference proteome</keyword>
<dbReference type="GO" id="GO:0005524">
    <property type="term" value="F:ATP binding"/>
    <property type="evidence" value="ECO:0007669"/>
    <property type="project" value="UniProtKB-KW"/>
</dbReference>
<dbReference type="EC" id="2.7.1.35" evidence="2"/>
<protein>
    <recommendedName>
        <fullName evidence="2">pyridoxal kinase</fullName>
        <ecNumber evidence="2">2.7.1.35</ecNumber>
    </recommendedName>
</protein>
<dbReference type="GO" id="GO:0005829">
    <property type="term" value="C:cytosol"/>
    <property type="evidence" value="ECO:0007669"/>
    <property type="project" value="TreeGrafter"/>
</dbReference>
<proteinExistence type="inferred from homology"/>
<dbReference type="Proteomes" id="UP000698800">
    <property type="component" value="Unassembled WGS sequence"/>
</dbReference>
<comment type="similarity">
    <text evidence="1">Belongs to the pyridoxine kinase family.</text>
</comment>
<evidence type="ECO:0000256" key="5">
    <source>
        <dbReference type="ARBA" id="ARBA00022777"/>
    </source>
</evidence>